<evidence type="ECO:0000259" key="2">
    <source>
        <dbReference type="PROSITE" id="PS50990"/>
    </source>
</evidence>
<comment type="caution">
    <text evidence="3">The sequence shown here is derived from an EMBL/GenBank/DDBJ whole genome shotgun (WGS) entry which is preliminary data.</text>
</comment>
<organism evidence="3 4">
    <name type="scientific">Sphingorhabdus pulchriflava</name>
    <dbReference type="NCBI Taxonomy" id="2292257"/>
    <lineage>
        <taxon>Bacteria</taxon>
        <taxon>Pseudomonadati</taxon>
        <taxon>Pseudomonadota</taxon>
        <taxon>Alphaproteobacteria</taxon>
        <taxon>Sphingomonadales</taxon>
        <taxon>Sphingomonadaceae</taxon>
        <taxon>Sphingorhabdus</taxon>
    </lineage>
</organism>
<evidence type="ECO:0000313" key="3">
    <source>
        <dbReference type="EMBL" id="RDV07226.1"/>
    </source>
</evidence>
<name>A0A371BI27_9SPHN</name>
<feature type="signal peptide" evidence="1">
    <location>
        <begin position="1"/>
        <end position="21"/>
    </location>
</feature>
<reference evidence="4" key="1">
    <citation type="submission" date="2018-08" db="EMBL/GenBank/DDBJ databases">
        <authorList>
            <person name="Kim S.-J."/>
            <person name="Jung G.-Y."/>
        </authorList>
    </citation>
    <scope>NUCLEOTIDE SEQUENCE [LARGE SCALE GENOMIC DNA]</scope>
    <source>
        <strain evidence="4">GY_G</strain>
    </source>
</reference>
<dbReference type="GO" id="GO:0005524">
    <property type="term" value="F:ATP binding"/>
    <property type="evidence" value="ECO:0007669"/>
    <property type="project" value="InterPro"/>
</dbReference>
<dbReference type="Pfam" id="PF03412">
    <property type="entry name" value="Peptidase_C39"/>
    <property type="match status" value="1"/>
</dbReference>
<dbReference type="GO" id="GO:0008233">
    <property type="term" value="F:peptidase activity"/>
    <property type="evidence" value="ECO:0007669"/>
    <property type="project" value="InterPro"/>
</dbReference>
<dbReference type="RefSeq" id="WP_115548772.1">
    <property type="nucleotide sequence ID" value="NZ_QRGP01000001.1"/>
</dbReference>
<dbReference type="GO" id="GO:0016020">
    <property type="term" value="C:membrane"/>
    <property type="evidence" value="ECO:0007669"/>
    <property type="project" value="InterPro"/>
</dbReference>
<proteinExistence type="predicted"/>
<accession>A0A371BI27</accession>
<gene>
    <name evidence="3" type="ORF">DXH95_07620</name>
</gene>
<dbReference type="CDD" id="cd02423">
    <property type="entry name" value="Peptidase_C39G"/>
    <property type="match status" value="1"/>
</dbReference>
<keyword evidence="4" id="KW-1185">Reference proteome</keyword>
<dbReference type="PROSITE" id="PS50990">
    <property type="entry name" value="PEPTIDASE_C39"/>
    <property type="match status" value="1"/>
</dbReference>
<dbReference type="Gene3D" id="3.90.70.10">
    <property type="entry name" value="Cysteine proteinases"/>
    <property type="match status" value="1"/>
</dbReference>
<sequence length="244" mass="26791">MRAKIALMAVVCAVTTSPLVAGTVGLTPDTAGANYRIRTMSWAEIPFRSVIRQQYDFSCGSAAVATLLTYHYGIKTPEIDSFKAMWAKGDQGKIRQLGFSMLDMKSYLQTRGLKAQGYRFKVADIAKANQPGIALIDLRGFKHFVVVKGVRGSRVLVGDSILGLTEYSAQDFDKMWNGIYLAIGNPEDDRRPAFNLASDWGPWSKAPLEENVLTASAADATRGIPPIYQLRPEILLDVRVGTVQ</sequence>
<evidence type="ECO:0000313" key="4">
    <source>
        <dbReference type="Proteomes" id="UP000263833"/>
    </source>
</evidence>
<dbReference type="GO" id="GO:0006508">
    <property type="term" value="P:proteolysis"/>
    <property type="evidence" value="ECO:0007669"/>
    <property type="project" value="InterPro"/>
</dbReference>
<dbReference type="Proteomes" id="UP000263833">
    <property type="component" value="Unassembled WGS sequence"/>
</dbReference>
<dbReference type="InterPro" id="IPR005074">
    <property type="entry name" value="Peptidase_C39"/>
</dbReference>
<evidence type="ECO:0000256" key="1">
    <source>
        <dbReference type="SAM" id="SignalP"/>
    </source>
</evidence>
<dbReference type="OrthoDB" id="13401at2"/>
<feature type="domain" description="Peptidase C39" evidence="2">
    <location>
        <begin position="53"/>
        <end position="183"/>
    </location>
</feature>
<feature type="chain" id="PRO_5016778046" evidence="1">
    <location>
        <begin position="22"/>
        <end position="244"/>
    </location>
</feature>
<dbReference type="EMBL" id="QRGP01000001">
    <property type="protein sequence ID" value="RDV07226.1"/>
    <property type="molecule type" value="Genomic_DNA"/>
</dbReference>
<keyword evidence="1" id="KW-0732">Signal</keyword>
<protein>
    <submittedName>
        <fullName evidence="3">Peptidase C39</fullName>
    </submittedName>
</protein>
<dbReference type="AlphaFoldDB" id="A0A371BI27"/>